<organism evidence="1 2">
    <name type="scientific">Christiangramia oceanisediminis</name>
    <dbReference type="NCBI Taxonomy" id="2920386"/>
    <lineage>
        <taxon>Bacteria</taxon>
        <taxon>Pseudomonadati</taxon>
        <taxon>Bacteroidota</taxon>
        <taxon>Flavobacteriia</taxon>
        <taxon>Flavobacteriales</taxon>
        <taxon>Flavobacteriaceae</taxon>
        <taxon>Christiangramia</taxon>
    </lineage>
</organism>
<proteinExistence type="predicted"/>
<dbReference type="Proteomes" id="UP001155280">
    <property type="component" value="Unassembled WGS sequence"/>
</dbReference>
<dbReference type="RefSeq" id="WP_241552173.1">
    <property type="nucleotide sequence ID" value="NZ_JANCNS010000003.1"/>
</dbReference>
<dbReference type="EMBL" id="JANCNS010000003">
    <property type="protein sequence ID" value="MCP9201307.1"/>
    <property type="molecule type" value="Genomic_DNA"/>
</dbReference>
<evidence type="ECO:0000313" key="1">
    <source>
        <dbReference type="EMBL" id="MCP9201307.1"/>
    </source>
</evidence>
<keyword evidence="2" id="KW-1185">Reference proteome</keyword>
<name>A0A9X2RA91_9FLAO</name>
<dbReference type="SUPFAM" id="SSF56219">
    <property type="entry name" value="DNase I-like"/>
    <property type="match status" value="1"/>
</dbReference>
<dbReference type="Gene3D" id="3.60.10.10">
    <property type="entry name" value="Endonuclease/exonuclease/phosphatase"/>
    <property type="match status" value="1"/>
</dbReference>
<evidence type="ECO:0000313" key="2">
    <source>
        <dbReference type="Proteomes" id="UP001155280"/>
    </source>
</evidence>
<dbReference type="InterPro" id="IPR036691">
    <property type="entry name" value="Endo/exonu/phosph_ase_sf"/>
</dbReference>
<gene>
    <name evidence="1" type="ORF">MKO06_15465</name>
</gene>
<protein>
    <submittedName>
        <fullName evidence="1">Uncharacterized protein</fullName>
    </submittedName>
</protein>
<accession>A0A9X2RA91</accession>
<dbReference type="AlphaFoldDB" id="A0A9X2RA91"/>
<sequence>MRIAFYNIQNLFFRHQDLLPKNNNRCVLNWIEEMDQLIAKVTKSSSDLTRIQELSFLLKFDKFDKTRYAIMNRRGGQLYLKGMDYPTMEKASWNNRWNGWVPIINHPIDPTSISNKVRLIAETQADILMLHEIEDRESLSNLNRTFLPEYPGSNYANLALLPSPGVHGLHHGLLLKTGWHITKVELFSEEKLDNGDYLFQDGCGIIEIISPVNIAITVISAQFVPVEDPKEVTDAIRIQQVHRIIEIYQELRSRGTSNIVLLGSLMAYSYCHSISPLFQSTDLKDVCRHPNFIEERDSINTDYHRLGGYAKGINMRQKSYFIVSPELYQLVTRVGINRKGIWAGMEQQWRTFRNLQSPWNQASDYPVLWVDLSMNNAYK</sequence>
<reference evidence="1" key="1">
    <citation type="submission" date="2022-07" db="EMBL/GenBank/DDBJ databases">
        <title>Gramela sediminis sp. nov., isolated from deep-sea sediment of the Indian Ocean.</title>
        <authorList>
            <person name="Shi H."/>
        </authorList>
    </citation>
    <scope>NUCLEOTIDE SEQUENCE</scope>
    <source>
        <strain evidence="1">GC03-9</strain>
    </source>
</reference>
<comment type="caution">
    <text evidence="1">The sequence shown here is derived from an EMBL/GenBank/DDBJ whole genome shotgun (WGS) entry which is preliminary data.</text>
</comment>